<feature type="transmembrane region" description="Helical" evidence="8">
    <location>
        <begin position="155"/>
        <end position="177"/>
    </location>
</feature>
<keyword evidence="6 14" id="KW-0418">Kinase</keyword>
<dbReference type="SMART" id="SM00304">
    <property type="entry name" value="HAMP"/>
    <property type="match status" value="1"/>
</dbReference>
<evidence type="ECO:0000259" key="12">
    <source>
        <dbReference type="PROSITE" id="PS50113"/>
    </source>
</evidence>
<proteinExistence type="predicted"/>
<comment type="subcellular location">
    <subcellularLocation>
        <location evidence="2">Membrane</location>
    </subcellularLocation>
</comment>
<dbReference type="EMBL" id="ASJR01000003">
    <property type="protein sequence ID" value="ERP38953.1"/>
    <property type="molecule type" value="Genomic_DNA"/>
</dbReference>
<dbReference type="eggNOG" id="COG4191">
    <property type="taxonomic scope" value="Bacteria"/>
</dbReference>
<dbReference type="Pfam" id="PF00672">
    <property type="entry name" value="HAMP"/>
    <property type="match status" value="1"/>
</dbReference>
<evidence type="ECO:0000313" key="15">
    <source>
        <dbReference type="Proteomes" id="UP000017148"/>
    </source>
</evidence>
<feature type="domain" description="PAS" evidence="11">
    <location>
        <begin position="243"/>
        <end position="313"/>
    </location>
</feature>
<dbReference type="Gene3D" id="3.40.50.2300">
    <property type="match status" value="1"/>
</dbReference>
<evidence type="ECO:0000256" key="8">
    <source>
        <dbReference type="SAM" id="Phobius"/>
    </source>
</evidence>
<dbReference type="Proteomes" id="UP000017148">
    <property type="component" value="Unassembled WGS sequence"/>
</dbReference>
<feature type="transmembrane region" description="Helical" evidence="8">
    <location>
        <begin position="14"/>
        <end position="35"/>
    </location>
</feature>
<dbReference type="InterPro" id="IPR004358">
    <property type="entry name" value="Sig_transdc_His_kin-like_C"/>
</dbReference>
<dbReference type="GO" id="GO:0000155">
    <property type="term" value="F:phosphorelay sensor kinase activity"/>
    <property type="evidence" value="ECO:0007669"/>
    <property type="project" value="InterPro"/>
</dbReference>
<dbReference type="PRINTS" id="PR00344">
    <property type="entry name" value="BCTRLSENSOR"/>
</dbReference>
<evidence type="ECO:0000256" key="1">
    <source>
        <dbReference type="ARBA" id="ARBA00000085"/>
    </source>
</evidence>
<keyword evidence="8" id="KW-0812">Transmembrane</keyword>
<dbReference type="InterPro" id="IPR000700">
    <property type="entry name" value="PAS-assoc_C"/>
</dbReference>
<name>U7DBK6_9BACT</name>
<dbReference type="SUPFAM" id="SSF55785">
    <property type="entry name" value="PYP-like sensor domain (PAS domain)"/>
    <property type="match status" value="1"/>
</dbReference>
<dbReference type="EC" id="2.7.13.3" evidence="3"/>
<dbReference type="Pfam" id="PF02518">
    <property type="entry name" value="HATPase_c"/>
    <property type="match status" value="1"/>
</dbReference>
<evidence type="ECO:0000256" key="7">
    <source>
        <dbReference type="PROSITE-ProRule" id="PRU00169"/>
    </source>
</evidence>
<dbReference type="InterPro" id="IPR013655">
    <property type="entry name" value="PAS_fold_3"/>
</dbReference>
<dbReference type="Gene3D" id="6.10.340.10">
    <property type="match status" value="1"/>
</dbReference>
<dbReference type="SUPFAM" id="SSF55874">
    <property type="entry name" value="ATPase domain of HSP90 chaperone/DNA topoisomerase II/histidine kinase"/>
    <property type="match status" value="1"/>
</dbReference>
<keyword evidence="8" id="KW-0472">Membrane</keyword>
<keyword evidence="4 7" id="KW-0597">Phosphoprotein</keyword>
<dbReference type="PROSITE" id="PS50109">
    <property type="entry name" value="HIS_KIN"/>
    <property type="match status" value="1"/>
</dbReference>
<dbReference type="AlphaFoldDB" id="U7DBK6"/>
<evidence type="ECO:0000259" key="13">
    <source>
        <dbReference type="PROSITE" id="PS50885"/>
    </source>
</evidence>
<evidence type="ECO:0000313" key="14">
    <source>
        <dbReference type="EMBL" id="ERP38953.1"/>
    </source>
</evidence>
<comment type="caution">
    <text evidence="14">The sequence shown here is derived from an EMBL/GenBank/DDBJ whole genome shotgun (WGS) entry which is preliminary data.</text>
</comment>
<dbReference type="InterPro" id="IPR036890">
    <property type="entry name" value="HATPase_C_sf"/>
</dbReference>
<evidence type="ECO:0000259" key="9">
    <source>
        <dbReference type="PROSITE" id="PS50109"/>
    </source>
</evidence>
<evidence type="ECO:0000256" key="5">
    <source>
        <dbReference type="ARBA" id="ARBA00022679"/>
    </source>
</evidence>
<dbReference type="CDD" id="cd00082">
    <property type="entry name" value="HisKA"/>
    <property type="match status" value="1"/>
</dbReference>
<evidence type="ECO:0000259" key="10">
    <source>
        <dbReference type="PROSITE" id="PS50110"/>
    </source>
</evidence>
<evidence type="ECO:0000256" key="2">
    <source>
        <dbReference type="ARBA" id="ARBA00004370"/>
    </source>
</evidence>
<dbReference type="Gene3D" id="1.10.287.130">
    <property type="match status" value="1"/>
</dbReference>
<dbReference type="SUPFAM" id="SSF158472">
    <property type="entry name" value="HAMP domain-like"/>
    <property type="match status" value="1"/>
</dbReference>
<dbReference type="Gene3D" id="3.30.565.10">
    <property type="entry name" value="Histidine kinase-like ATPase, C-terminal domain"/>
    <property type="match status" value="1"/>
</dbReference>
<evidence type="ECO:0000256" key="6">
    <source>
        <dbReference type="ARBA" id="ARBA00022777"/>
    </source>
</evidence>
<dbReference type="RefSeq" id="WP_022635981.1">
    <property type="nucleotide sequence ID" value="NZ_ASJR01000003.1"/>
</dbReference>
<reference evidence="14 15" key="1">
    <citation type="journal article" date="2013" name="Environ. Microbiol.">
        <title>Genome analysis of Chitinivibrio alkaliphilus gen. nov., sp. nov., a novel extremely haloalkaliphilic anaerobic chitinolytic bacterium from the candidate phylum Termite Group 3.</title>
        <authorList>
            <person name="Sorokin D.Y."/>
            <person name="Gumerov V.M."/>
            <person name="Rakitin A.L."/>
            <person name="Beletsky A.V."/>
            <person name="Damste J.S."/>
            <person name="Muyzer G."/>
            <person name="Mardanov A.V."/>
            <person name="Ravin N.V."/>
        </authorList>
    </citation>
    <scope>NUCLEOTIDE SEQUENCE [LARGE SCALE GENOMIC DNA]</scope>
    <source>
        <strain evidence="14 15">ACht1</strain>
    </source>
</reference>
<evidence type="ECO:0000259" key="11">
    <source>
        <dbReference type="PROSITE" id="PS50112"/>
    </source>
</evidence>
<accession>U7DBK6</accession>
<dbReference type="GO" id="GO:0016020">
    <property type="term" value="C:membrane"/>
    <property type="evidence" value="ECO:0007669"/>
    <property type="project" value="UniProtKB-SubCell"/>
</dbReference>
<organism evidence="14 15">
    <name type="scientific">Chitinivibrio alkaliphilus ACht1</name>
    <dbReference type="NCBI Taxonomy" id="1313304"/>
    <lineage>
        <taxon>Bacteria</taxon>
        <taxon>Pseudomonadati</taxon>
        <taxon>Fibrobacterota</taxon>
        <taxon>Chitinivibrionia</taxon>
        <taxon>Chitinivibrionales</taxon>
        <taxon>Chitinivibrionaceae</taxon>
        <taxon>Chitinivibrio</taxon>
    </lineage>
</organism>
<dbReference type="SMART" id="SM00387">
    <property type="entry name" value="HATPase_c"/>
    <property type="match status" value="1"/>
</dbReference>
<dbReference type="Pfam" id="PF08447">
    <property type="entry name" value="PAS_3"/>
    <property type="match status" value="1"/>
</dbReference>
<dbReference type="InterPro" id="IPR000014">
    <property type="entry name" value="PAS"/>
</dbReference>
<dbReference type="SMART" id="SM00448">
    <property type="entry name" value="REC"/>
    <property type="match status" value="1"/>
</dbReference>
<evidence type="ECO:0000256" key="3">
    <source>
        <dbReference type="ARBA" id="ARBA00012438"/>
    </source>
</evidence>
<dbReference type="CDD" id="cd00156">
    <property type="entry name" value="REC"/>
    <property type="match status" value="1"/>
</dbReference>
<gene>
    <name evidence="14" type="ORF">CALK_0442</name>
</gene>
<dbReference type="PANTHER" id="PTHR43065:SF42">
    <property type="entry name" value="TWO-COMPONENT SENSOR PPRA"/>
    <property type="match status" value="1"/>
</dbReference>
<dbReference type="InterPro" id="IPR001789">
    <property type="entry name" value="Sig_transdc_resp-reg_receiver"/>
</dbReference>
<dbReference type="PANTHER" id="PTHR43065">
    <property type="entry name" value="SENSOR HISTIDINE KINASE"/>
    <property type="match status" value="1"/>
</dbReference>
<dbReference type="SUPFAM" id="SSF52172">
    <property type="entry name" value="CheY-like"/>
    <property type="match status" value="1"/>
</dbReference>
<dbReference type="NCBIfam" id="TIGR00229">
    <property type="entry name" value="sensory_box"/>
    <property type="match status" value="1"/>
</dbReference>
<dbReference type="InterPro" id="IPR035965">
    <property type="entry name" value="PAS-like_dom_sf"/>
</dbReference>
<evidence type="ECO:0000256" key="4">
    <source>
        <dbReference type="ARBA" id="ARBA00022553"/>
    </source>
</evidence>
<dbReference type="SMART" id="SM00388">
    <property type="entry name" value="HisKA"/>
    <property type="match status" value="1"/>
</dbReference>
<dbReference type="PROSITE" id="PS50113">
    <property type="entry name" value="PAC"/>
    <property type="match status" value="1"/>
</dbReference>
<keyword evidence="8" id="KW-1133">Transmembrane helix</keyword>
<dbReference type="InterPro" id="IPR011006">
    <property type="entry name" value="CheY-like_superfamily"/>
</dbReference>
<feature type="domain" description="Histidine kinase" evidence="9">
    <location>
        <begin position="388"/>
        <end position="611"/>
    </location>
</feature>
<dbReference type="CDD" id="cd06225">
    <property type="entry name" value="HAMP"/>
    <property type="match status" value="1"/>
</dbReference>
<dbReference type="InterPro" id="IPR005467">
    <property type="entry name" value="His_kinase_dom"/>
</dbReference>
<dbReference type="SUPFAM" id="SSF47384">
    <property type="entry name" value="Homodimeric domain of signal transducing histidine kinase"/>
    <property type="match status" value="1"/>
</dbReference>
<feature type="domain" description="HAMP" evidence="13">
    <location>
        <begin position="179"/>
        <end position="231"/>
    </location>
</feature>
<dbReference type="Pfam" id="PF00512">
    <property type="entry name" value="HisKA"/>
    <property type="match status" value="1"/>
</dbReference>
<feature type="domain" description="Response regulatory" evidence="10">
    <location>
        <begin position="630"/>
        <end position="746"/>
    </location>
</feature>
<dbReference type="Pfam" id="PF00072">
    <property type="entry name" value="Response_reg"/>
    <property type="match status" value="1"/>
</dbReference>
<dbReference type="InterPro" id="IPR003594">
    <property type="entry name" value="HATPase_dom"/>
</dbReference>
<dbReference type="CDD" id="cd00130">
    <property type="entry name" value="PAS"/>
    <property type="match status" value="1"/>
</dbReference>
<keyword evidence="5" id="KW-0808">Transferase</keyword>
<dbReference type="PROSITE" id="PS50885">
    <property type="entry name" value="HAMP"/>
    <property type="match status" value="1"/>
</dbReference>
<comment type="catalytic activity">
    <reaction evidence="1">
        <text>ATP + protein L-histidine = ADP + protein N-phospho-L-histidine.</text>
        <dbReference type="EC" id="2.7.13.3"/>
    </reaction>
</comment>
<dbReference type="STRING" id="1313304.CALK_0442"/>
<dbReference type="Gene3D" id="3.30.450.20">
    <property type="entry name" value="PAS domain"/>
    <property type="match status" value="1"/>
</dbReference>
<dbReference type="InterPro" id="IPR003660">
    <property type="entry name" value="HAMP_dom"/>
</dbReference>
<keyword evidence="15" id="KW-1185">Reference proteome</keyword>
<dbReference type="OrthoDB" id="5476885at2"/>
<dbReference type="PROSITE" id="PS50110">
    <property type="entry name" value="RESPONSE_REGULATORY"/>
    <property type="match status" value="1"/>
</dbReference>
<dbReference type="PROSITE" id="PS50112">
    <property type="entry name" value="PAS"/>
    <property type="match status" value="1"/>
</dbReference>
<dbReference type="InterPro" id="IPR036097">
    <property type="entry name" value="HisK_dim/P_sf"/>
</dbReference>
<sequence length="761" mass="84629">MNNFLQNLSIQKKLTLLILSVSVCIATTYTVYTLIRTKHSIEQQLTTHATTTGRHLRNVLSIPVWDFNASAIENILKATMSDQNIHALAVIDTDTDIHICVYRRKDGTLSTCTKDEFSKDAMQKSFTVYHEGTPIGTVYMAFSGVPLRDELRSQAFVLIISNLILLTAIISILYHGIYATILAPLETVTTAVKQLSQGDFSHPVALSQNDEIGTLATTLDTMRIAIEEKNTALRATRKDAEKHAKSMHLMLSNSNDIFQITDQNGHISFISDSVSRILGYTPQELQKKLYLEKVHPHDRKDAALLFREILAHPNTNFRGEFRVRHKDGAWIILESIGCNLLNEPAVAGVLINIRDITQRRRAEEKEQALQEQIHQTQKMEALGQLAGGIAHDFNNALSGIIGASELLQTTHTTQEQREYTRLIITAAERAGSLTRKMLSFARSGKKTNTCIDCHAILTETASLLKHSLDKKITLSVELHATESKLIGDAALLQNAIMNMGINASHAMKEGGRITISTHTVTLDAEYCKNSPFSLEEGLYIDIMVEDTGCGMPKEVADKIFDPFFTTKEVGKGTGLGMATVYGTVQDHGGAITLSSEEGVGTVFHIYLPVTKDTRSSFPQERVVTQTEAGTILIIDDEELIRHTAQTILQKKGYHAYTASDGPSGVTLFRKKKKEIDLIILDMNMPVMSGRETFEEIRTISPQVPVLISSGFSHSAYVTTIQEESYTAFLQKPFRRQELYATVATVLQKIRRNTQPPRKNSK</sequence>
<dbReference type="SMART" id="SM00091">
    <property type="entry name" value="PAS"/>
    <property type="match status" value="1"/>
</dbReference>
<protein>
    <recommendedName>
        <fullName evidence="3">histidine kinase</fullName>
        <ecNumber evidence="3">2.7.13.3</ecNumber>
    </recommendedName>
</protein>
<feature type="domain" description="PAC" evidence="12">
    <location>
        <begin position="317"/>
        <end position="368"/>
    </location>
</feature>
<dbReference type="InterPro" id="IPR003661">
    <property type="entry name" value="HisK_dim/P_dom"/>
</dbReference>
<feature type="modified residue" description="4-aspartylphosphate" evidence="7">
    <location>
        <position position="681"/>
    </location>
</feature>